<name>A0ACC3DSK4_9PEZI</name>
<comment type="caution">
    <text evidence="1">The sequence shown here is derived from an EMBL/GenBank/DDBJ whole genome shotgun (WGS) entry which is preliminary data.</text>
</comment>
<accession>A0ACC3DSK4</accession>
<dbReference type="EMBL" id="JAWDJW010001092">
    <property type="protein sequence ID" value="KAK3079520.1"/>
    <property type="molecule type" value="Genomic_DNA"/>
</dbReference>
<evidence type="ECO:0000313" key="1">
    <source>
        <dbReference type="EMBL" id="KAK3079520.1"/>
    </source>
</evidence>
<evidence type="ECO:0000313" key="2">
    <source>
        <dbReference type="Proteomes" id="UP001186974"/>
    </source>
</evidence>
<keyword evidence="2" id="KW-1185">Reference proteome</keyword>
<dbReference type="Proteomes" id="UP001186974">
    <property type="component" value="Unassembled WGS sequence"/>
</dbReference>
<reference evidence="1" key="1">
    <citation type="submission" date="2024-09" db="EMBL/GenBank/DDBJ databases">
        <title>Black Yeasts Isolated from many extreme environments.</title>
        <authorList>
            <person name="Coleine C."/>
            <person name="Stajich J.E."/>
            <person name="Selbmann L."/>
        </authorList>
    </citation>
    <scope>NUCLEOTIDE SEQUENCE</scope>
    <source>
        <strain evidence="1">CCFEE 5737</strain>
    </source>
</reference>
<organism evidence="1 2">
    <name type="scientific">Coniosporium uncinatum</name>
    <dbReference type="NCBI Taxonomy" id="93489"/>
    <lineage>
        <taxon>Eukaryota</taxon>
        <taxon>Fungi</taxon>
        <taxon>Dikarya</taxon>
        <taxon>Ascomycota</taxon>
        <taxon>Pezizomycotina</taxon>
        <taxon>Dothideomycetes</taxon>
        <taxon>Dothideomycetes incertae sedis</taxon>
        <taxon>Coniosporium</taxon>
    </lineage>
</organism>
<protein>
    <submittedName>
        <fullName evidence="1">Uncharacterized protein</fullName>
    </submittedName>
</protein>
<sequence length="321" mass="35520">MTPDRIDVHHHYVTDFYADAVTSSGGDPSGWEIPKWSPELDQQFASRYGVATSMLSVTAPGPCILKDPSACAKLARDSNDYAAAMRDKEPGKYGVFAALPNLLDKENALKEIEYCYDTLKVDGVTLFTRYGSGNHYLGHPDFKDIWDELERRKAVVFIHPTHPVNTNLIAPGLPQPVIDYPFETTKAAVDIIASRTVKRCPSVKIILSHAGGTLPYLVGRPATVLPYLDSSWEPADFIEDASNLYYDTAVAGSKNVLMVIEKFAKPGHVLYGSDYPYAGPGIITYHTDGLDKYPFESKTFLDDVNRNNALKLFPRLAALQK</sequence>
<proteinExistence type="predicted"/>
<gene>
    <name evidence="1" type="ORF">LTS18_004651</name>
</gene>